<name>A0A811UYU6_CERCA</name>
<feature type="compositionally biased region" description="Basic and acidic residues" evidence="1">
    <location>
        <begin position="2047"/>
        <end position="2056"/>
    </location>
</feature>
<feature type="region of interest" description="Disordered" evidence="1">
    <location>
        <begin position="2431"/>
        <end position="2454"/>
    </location>
</feature>
<reference evidence="2" key="1">
    <citation type="submission" date="2020-11" db="EMBL/GenBank/DDBJ databases">
        <authorList>
            <person name="Whitehead M."/>
        </authorList>
    </citation>
    <scope>NUCLEOTIDE SEQUENCE</scope>
    <source>
        <strain evidence="2">EGII</strain>
    </source>
</reference>
<feature type="region of interest" description="Disordered" evidence="1">
    <location>
        <begin position="978"/>
        <end position="1009"/>
    </location>
</feature>
<evidence type="ECO:0000256" key="1">
    <source>
        <dbReference type="SAM" id="MobiDB-lite"/>
    </source>
</evidence>
<feature type="compositionally biased region" description="Acidic residues" evidence="1">
    <location>
        <begin position="366"/>
        <end position="379"/>
    </location>
</feature>
<feature type="region of interest" description="Disordered" evidence="1">
    <location>
        <begin position="2295"/>
        <end position="2324"/>
    </location>
</feature>
<feature type="region of interest" description="Disordered" evidence="1">
    <location>
        <begin position="1183"/>
        <end position="1220"/>
    </location>
</feature>
<feature type="region of interest" description="Disordered" evidence="1">
    <location>
        <begin position="1255"/>
        <end position="1289"/>
    </location>
</feature>
<proteinExistence type="predicted"/>
<gene>
    <name evidence="2" type="ORF">CCAP1982_LOCUS11307</name>
</gene>
<feature type="compositionally biased region" description="Acidic residues" evidence="1">
    <location>
        <begin position="2924"/>
        <end position="2937"/>
    </location>
</feature>
<feature type="compositionally biased region" description="Acidic residues" evidence="1">
    <location>
        <begin position="296"/>
        <end position="309"/>
    </location>
</feature>
<feature type="region of interest" description="Disordered" evidence="1">
    <location>
        <begin position="140"/>
        <end position="169"/>
    </location>
</feature>
<feature type="compositionally biased region" description="Acidic residues" evidence="1">
    <location>
        <begin position="2714"/>
        <end position="2727"/>
    </location>
</feature>
<feature type="region of interest" description="Disordered" evidence="1">
    <location>
        <begin position="2229"/>
        <end position="2252"/>
    </location>
</feature>
<feature type="region of interest" description="Disordered" evidence="1">
    <location>
        <begin position="281"/>
        <end position="309"/>
    </location>
</feature>
<protein>
    <submittedName>
        <fullName evidence="2">(Mediterranean fruit fly) hypothetical protein</fullName>
    </submittedName>
</protein>
<dbReference type="OrthoDB" id="6612025at2759"/>
<feature type="compositionally biased region" description="Acidic residues" evidence="1">
    <location>
        <begin position="786"/>
        <end position="799"/>
    </location>
</feature>
<evidence type="ECO:0000313" key="3">
    <source>
        <dbReference type="Proteomes" id="UP000606786"/>
    </source>
</evidence>
<feature type="region of interest" description="Disordered" evidence="1">
    <location>
        <begin position="837"/>
        <end position="869"/>
    </location>
</feature>
<feature type="region of interest" description="Disordered" evidence="1">
    <location>
        <begin position="631"/>
        <end position="661"/>
    </location>
</feature>
<feature type="region of interest" description="Disordered" evidence="1">
    <location>
        <begin position="1679"/>
        <end position="1709"/>
    </location>
</feature>
<feature type="compositionally biased region" description="Low complexity" evidence="1">
    <location>
        <begin position="1128"/>
        <end position="1140"/>
    </location>
</feature>
<feature type="compositionally biased region" description="Acidic residues" evidence="1">
    <location>
        <begin position="156"/>
        <end position="169"/>
    </location>
</feature>
<feature type="region of interest" description="Disordered" evidence="1">
    <location>
        <begin position="481"/>
        <end position="521"/>
    </location>
</feature>
<feature type="compositionally biased region" description="Acidic residues" evidence="1">
    <location>
        <begin position="86"/>
        <end position="99"/>
    </location>
</feature>
<dbReference type="Proteomes" id="UP000606786">
    <property type="component" value="Unassembled WGS sequence"/>
</dbReference>
<feature type="region of interest" description="Disordered" evidence="1">
    <location>
        <begin position="692"/>
        <end position="730"/>
    </location>
</feature>
<feature type="compositionally biased region" description="Acidic residues" evidence="1">
    <location>
        <begin position="2310"/>
        <end position="2323"/>
    </location>
</feature>
<feature type="region of interest" description="Disordered" evidence="1">
    <location>
        <begin position="2497"/>
        <end position="2520"/>
    </location>
</feature>
<feature type="compositionally biased region" description="Basic and acidic residues" evidence="1">
    <location>
        <begin position="7"/>
        <end position="23"/>
    </location>
</feature>
<feature type="compositionally biased region" description="Low complexity" evidence="1">
    <location>
        <begin position="1618"/>
        <end position="1630"/>
    </location>
</feature>
<feature type="region of interest" description="Disordered" evidence="1">
    <location>
        <begin position="903"/>
        <end position="939"/>
    </location>
</feature>
<feature type="region of interest" description="Disordered" evidence="1">
    <location>
        <begin position="1468"/>
        <end position="1500"/>
    </location>
</feature>
<feature type="compositionally biased region" description="Acidic residues" evidence="1">
    <location>
        <begin position="716"/>
        <end position="729"/>
    </location>
</feature>
<evidence type="ECO:0000313" key="2">
    <source>
        <dbReference type="EMBL" id="CAD7002837.1"/>
    </source>
</evidence>
<feature type="compositionally biased region" description="Acidic residues" evidence="1">
    <location>
        <begin position="1972"/>
        <end position="1985"/>
    </location>
</feature>
<feature type="compositionally biased region" description="Low complexity" evidence="1">
    <location>
        <begin position="3056"/>
        <end position="3068"/>
    </location>
</feature>
<feature type="compositionally biased region" description="Acidic residues" evidence="1">
    <location>
        <begin position="3134"/>
        <end position="3147"/>
    </location>
</feature>
<feature type="region of interest" description="Disordered" evidence="1">
    <location>
        <begin position="1051"/>
        <end position="1077"/>
    </location>
</feature>
<sequence>TPIQSHTTEHKTQQQKTLIHDEAQTTEMPEEIRIIETISEDGKPKKKKIRTRVIKKVKGDKQEVTKIQTVEEDDKHPETTVTVEETPVEEAPEEVSELPEEVRVVETIAEDGKPKKKKIRTRVIKKVKGDKQEVTKIQIVEEDDKQPETTVTVEETPVEEAPEEVSELPEEVRVVETIAEDGKPKKKKIRTRVIKKVKGDKQEVTKIETVEEDDKQPETTVTVEETPVEEAPEEVREMPEEVRVVETIAEDGRPKKKKIRTRVIKKVKGDKQEVTKIQTVEEDDKQPETTVTVEETPVEEAPEEVSELPEEVRVVETIAEDGKPMKKKIRTRVIKKVKGDKQEVTKIQTVEEDDKQPKTTVTVEETPVEEAPEEVSELPEEVRVVETIAEDGKPKKKKIRTRVIKKVKGDKQEVTKIQTVEEDDKQPETTVTVEESPVEEAPEEVREMPEEVRVVETISEDGKPKKKKIRTRVIKKVKGDKQEVTKIQTVEEDDKQPETTVTVEETPVEEAPEEVREMPEEVRVVETISEDGKPKKKKIRTRVIKKVKGDKQEVTKIQTVEEDDKQPEITVTVEETPDEEAPEEVSELPEEVRVVETIAEDGKPKKKKIRTRVIKKVKGDKQEVTKIQTVEEDDKQPETTVTVEETPVEEAPEEVREMPEEVRVVETISEDGKPKKKKIRTRVIKKVKGDKQEVTKIQTVEEDDKQPETTVTVEETPVEEAPEEVSELPEEVRVVETISEDGKPKKKKIRTRVIKKVKGDKQEVTKIETVEEDDKQPETTVTVEETPVEEAPEEVSELPEEVRVVETIAEDGKPKKKKIRTRVIKKVKGDKQEVTKIETVEEDDKQPETTVTVEETPVEEAPEEVSELPEEVRVVETIAEDGKPKKKKIRTRVIKKVKGDKQEVTKIQTVEEDDKQPETTVTVEETPVEEAPGEVREMPEEVRVVETIAEDGKPKKKKIRTRVIKKVKAGKQEVTKIQTVEEDDKQPETTVTFEETPVEEAPEEVSELPEEVRVVETIAEDGKPKKKKIRTRVIKKVKGDKQEVTKIQIVEEDDKQPETTVTVEETPVKEAPEEVSELPEEVRVVETIAEDGKPKKKKIRTRVIKKVKGDKQEVTKIQTVEEDDKQPETTVTVEETPVEVAPEEVREMPEEVRVVETISEDGKPKKKKIRTRVIKKVKGDKQEVTKIQTVEEDDKQPETTVTVEETPVEEAPEEVSELPEEVRVVETISEDGKPKKKKIRTRVIKKVKGDKQEVTKIETVEEDDKQPETTVTVEETPVEEAPEEVSELPEEVRVVETIAEDGKPKKKKIRTRVIKKVKGDKQQVTKIQTVEEDDKQPETTVTVEETPVEEAPEEVREMPEEVRVVETISEDGKPKKKKIRTRVIKKVKGDKQEVTKIQTVEEDDKQPETTVTVEETPVEEAPGEVREMPEEVRVVETISEDGKPKKKKIRTRVIKKVKAGKQEVTKIQTVEEDDKQPETTVTFEETPVEEAPEEVSELPEEVRVVETIAEDGKPKRKKIRTRVIKKVKGDKQEVTKIQIVEEDDKQPETTVTVEETPVKEAPEEVSELPEEVRVVETIAEDGKPKKKKIRTRVIKKVKGDKQEVTKIQTVEEDDKQPETTVTVEETPVEVAPEEVREMPEEVRVVETISEDGKPKKKKIRTRVIKKVKGDKQEVTKIETVEEDDKQPEITVTVEETPVEEAPEEVSELPEEVRVVETIAEDGKPKKKKIRTRVIKKVKGDKQEVTKIQTVEEDDKQPETTVTVEETPVEEAPEEVSELPEEVRVVETIAEDGKPKKKKVRTRVIKKVKGDKQEVTKIQTVEEDDKQPETTVTVEETPVEEVSELPEEVRVVETISEDGKPRKKKIRTRVIKKVKGDKQGVTKIETVEEDDKQPETTVTVEETPVEEAPEEVSELPEEVRVVETISEDGKPRKKKIRTRVIKKVKGDKQEVTKIETVEEDDKQPETTVTVEETPVEEAPEEVSELPEEVRVVETISEDGKPRKKKIRTRVIKKVKGDKQEVTKIETVEEDDKQPETTVTVEETPVEEAPEKVREMPEEVRVVETISEDGKPKKKKIRTRVIKKVKGGKQEVTKIETVEEDDKQPETTVTVEETPVEEVSELPEEVRVVETISEDGKPRKKKIRTRVIKKVKGDKQEVTKIETVEEDDKQPETTVTVEETPVEEVSELPEEVRVVETISEDGKPRKKKIRTRVIKKVKGDKQEVTKIETVEEDDKQPETTVTVEETPVEEVSELPEEVRVVETISEDGKPRKKKIRTRVIKKVKGGKQEVTKIETVEEDDKQPETTVTVEETPVEEAPEEVSELPEEVRVVETISEDGKPRKKKIRTRVIKKVKGGKQEITKIETVEEDNKQPETTVTVEETPVEEVSELPEEVRVVETISEDGKPRKKKIRTRVIKKVKGDKQEVTKIETVEEDDKQPETTVTVEETPVEEVSELPEEVRVVETISEDGKPRKKKIRTRVIKKVKGDKQEVTKIETVEEDDKQPETTVTVEETPVEEVSELPEEVRVVETISEDGKPRKKKIRTRVIKKVKGDKQEVTKIETVEEDDKQPETTVTVEETPVEEAPEEVSELPEEVRVVETITEDGKPRKKKIRTRVIKKVKGDKQEVTKIETVEEDGKQPETTIIVEETPVEEVSELPEEVRIVETISEDGQPKKKKIRTRVIKKVKGGKQEVTKIETVEEDDKQPETTVTVEETPVEEAPEEVSELPEEVRVVETISEDGQPKKKKIRTRVIKKVKGGKQEVTKIQTVEEDDKQPETTVTVEETPVEEAPEEVSELPEEVRVVETISEDGKPRKKKIRTRVIKKVKGDKQEVTKIETVEEDDKQPETTVIVEETPVEETPEEVREMPEEVRVVETISEDGKPKKKKIRTRVIKKVKGDKQEVTKIQTVEEDDKQPETTVTVEETPVEEAPEEVSELPEEVRVVETMSEDGKPRKKKIRTRVIKKVKGGKQEVTKIETVEEDDKQPETFVIVEETPVQEAPEEVSELPEEVRVVETISEDGKPRKKKIRTRVIKKVKGDKQEVTKIETVEEDDKQPEITVTVEETPVEGAPEEVSELPEEVRVVETMSEDGKPRKKKIRTRVIKKVKGGKQEVTKIETVEEDDKQPETTVTVEETPVEEAPEEVSELPEEVRVVETISEDGKPKKKKIRTRVIKKVKGDKQEVTKIETVEEDDKQPETTVTVEETPVEEAPEEVSELPEEVRVVETISEDGKPRKKKIRTRVIKKVKGGKQEVTKIETVEEDDKQPETTVTVEESPVEG</sequence>
<feature type="compositionally biased region" description="Low complexity" evidence="1">
    <location>
        <begin position="3266"/>
        <end position="3278"/>
    </location>
</feature>
<feature type="non-terminal residue" evidence="2">
    <location>
        <position position="3278"/>
    </location>
</feature>
<feature type="compositionally biased region" description="Acidic residues" evidence="1">
    <location>
        <begin position="1206"/>
        <end position="1219"/>
    </location>
</feature>
<feature type="region of interest" description="Disordered" evidence="1">
    <location>
        <begin position="1121"/>
        <end position="1147"/>
    </location>
</feature>
<feature type="region of interest" description="Disordered" evidence="1">
    <location>
        <begin position="3256"/>
        <end position="3278"/>
    </location>
</feature>
<feature type="compositionally biased region" description="Acidic residues" evidence="1">
    <location>
        <begin position="996"/>
        <end position="1009"/>
    </location>
</feature>
<feature type="compositionally biased region" description="Acidic residues" evidence="1">
    <location>
        <begin position="1276"/>
        <end position="1289"/>
    </location>
</feature>
<feature type="region of interest" description="Disordered" evidence="1">
    <location>
        <begin position="2836"/>
        <end position="2869"/>
    </location>
</feature>
<feature type="region of interest" description="Disordered" evidence="1">
    <location>
        <begin position="2027"/>
        <end position="2056"/>
    </location>
</feature>
<feature type="region of interest" description="Disordered" evidence="1">
    <location>
        <begin position="2366"/>
        <end position="2388"/>
    </location>
</feature>
<feature type="compositionally biased region" description="Acidic residues" evidence="1">
    <location>
        <begin position="3204"/>
        <end position="3217"/>
    </location>
</feature>
<feature type="region of interest" description="Disordered" evidence="1">
    <location>
        <begin position="1400"/>
        <end position="1429"/>
    </location>
</feature>
<feature type="region of interest" description="Disordered" evidence="1">
    <location>
        <begin position="350"/>
        <end position="379"/>
    </location>
</feature>
<comment type="caution">
    <text evidence="2">The sequence shown here is derived from an EMBL/GenBank/DDBJ whole genome shotgun (WGS) entry which is preliminary data.</text>
</comment>
<feature type="region of interest" description="Disordered" evidence="1">
    <location>
        <begin position="1821"/>
        <end position="1844"/>
    </location>
</feature>
<feature type="region of interest" description="Disordered" evidence="1">
    <location>
        <begin position="2761"/>
        <end position="2798"/>
    </location>
</feature>
<dbReference type="EMBL" id="CAJHJT010000034">
    <property type="protein sequence ID" value="CAD7002837.1"/>
    <property type="molecule type" value="Genomic_DNA"/>
</dbReference>
<feature type="region of interest" description="Disordered" evidence="1">
    <location>
        <begin position="2698"/>
        <end position="2728"/>
    </location>
</feature>
<feature type="region of interest" description="Disordered" evidence="1">
    <location>
        <begin position="1541"/>
        <end position="1567"/>
    </location>
</feature>
<feature type="region of interest" description="Disordered" evidence="1">
    <location>
        <begin position="2563"/>
        <end position="2591"/>
    </location>
</feature>
<feature type="region of interest" description="Disordered" evidence="1">
    <location>
        <begin position="1"/>
        <end position="26"/>
    </location>
</feature>
<feature type="region of interest" description="Disordered" evidence="1">
    <location>
        <begin position="209"/>
        <end position="239"/>
    </location>
</feature>
<organism evidence="2 3">
    <name type="scientific">Ceratitis capitata</name>
    <name type="common">Mediterranean fruit fly</name>
    <name type="synonym">Tephritis capitata</name>
    <dbReference type="NCBI Taxonomy" id="7213"/>
    <lineage>
        <taxon>Eukaryota</taxon>
        <taxon>Metazoa</taxon>
        <taxon>Ecdysozoa</taxon>
        <taxon>Arthropoda</taxon>
        <taxon>Hexapoda</taxon>
        <taxon>Insecta</taxon>
        <taxon>Pterygota</taxon>
        <taxon>Neoptera</taxon>
        <taxon>Endopterygota</taxon>
        <taxon>Diptera</taxon>
        <taxon>Brachycera</taxon>
        <taxon>Muscomorpha</taxon>
        <taxon>Tephritoidea</taxon>
        <taxon>Tephritidae</taxon>
        <taxon>Ceratitis</taxon>
        <taxon>Ceratitis</taxon>
    </lineage>
</organism>
<feature type="region of interest" description="Disordered" evidence="1">
    <location>
        <begin position="1951"/>
        <end position="1986"/>
    </location>
</feature>
<feature type="compositionally biased region" description="Acidic residues" evidence="1">
    <location>
        <begin position="1486"/>
        <end position="1499"/>
    </location>
</feature>
<feature type="region of interest" description="Disordered" evidence="1">
    <location>
        <begin position="1881"/>
        <end position="1916"/>
    </location>
</feature>
<feature type="region of interest" description="Disordered" evidence="1">
    <location>
        <begin position="765"/>
        <end position="799"/>
    </location>
</feature>
<feature type="compositionally biased region" description="Acidic residues" evidence="1">
    <location>
        <begin position="1696"/>
        <end position="1709"/>
    </location>
</feature>
<accession>A0A811UYU6</accession>
<feature type="region of interest" description="Disordered" evidence="1">
    <location>
        <begin position="70"/>
        <end position="99"/>
    </location>
</feature>
<feature type="region of interest" description="Disordered" evidence="1">
    <location>
        <begin position="3046"/>
        <end position="3095"/>
    </location>
</feature>
<keyword evidence="3" id="KW-1185">Reference proteome</keyword>
<feature type="region of interest" description="Disordered" evidence="1">
    <location>
        <begin position="3113"/>
        <end position="3148"/>
    </location>
</feature>
<feature type="region of interest" description="Disordered" evidence="1">
    <location>
        <begin position="1323"/>
        <end position="1361"/>
    </location>
</feature>
<feature type="compositionally biased region" description="Acidic residues" evidence="1">
    <location>
        <begin position="2578"/>
        <end position="2591"/>
    </location>
</feature>
<feature type="non-terminal residue" evidence="2">
    <location>
        <position position="1"/>
    </location>
</feature>
<feature type="compositionally biased region" description="Acidic residues" evidence="1">
    <location>
        <begin position="1766"/>
        <end position="1779"/>
    </location>
</feature>
<feature type="region of interest" description="Disordered" evidence="1">
    <location>
        <begin position="1611"/>
        <end position="1637"/>
    </location>
</feature>
<feature type="region of interest" description="Disordered" evidence="1">
    <location>
        <begin position="421"/>
        <end position="451"/>
    </location>
</feature>
<feature type="region of interest" description="Disordered" evidence="1">
    <location>
        <begin position="1751"/>
        <end position="1779"/>
    </location>
</feature>
<feature type="compositionally biased region" description="Acidic residues" evidence="1">
    <location>
        <begin position="856"/>
        <end position="869"/>
    </location>
</feature>
<feature type="region of interest" description="Disordered" evidence="1">
    <location>
        <begin position="3189"/>
        <end position="3218"/>
    </location>
</feature>
<feature type="compositionally biased region" description="Acidic residues" evidence="1">
    <location>
        <begin position="2784"/>
        <end position="2797"/>
    </location>
</feature>
<feature type="compositionally biased region" description="Acidic residues" evidence="1">
    <location>
        <begin position="1902"/>
        <end position="1915"/>
    </location>
</feature>
<feature type="region of interest" description="Disordered" evidence="1">
    <location>
        <begin position="2097"/>
        <end position="2120"/>
    </location>
</feature>
<feature type="region of interest" description="Disordered" evidence="1">
    <location>
        <begin position="2909"/>
        <end position="2956"/>
    </location>
</feature>
<feature type="region of interest" description="Disordered" evidence="1">
    <location>
        <begin position="2163"/>
        <end position="2186"/>
    </location>
</feature>